<dbReference type="InterPro" id="IPR001106">
    <property type="entry name" value="Aromatic_Lyase"/>
</dbReference>
<evidence type="ECO:0000256" key="1">
    <source>
        <dbReference type="ARBA" id="ARBA00023239"/>
    </source>
</evidence>
<dbReference type="GO" id="GO:0016841">
    <property type="term" value="F:ammonia-lyase activity"/>
    <property type="evidence" value="ECO:0007669"/>
    <property type="project" value="UniProtKB-ARBA"/>
</dbReference>
<evidence type="ECO:0000313" key="2">
    <source>
        <dbReference type="EMBL" id="ORW71059.1"/>
    </source>
</evidence>
<reference evidence="2 3" key="1">
    <citation type="submission" date="2016-01" db="EMBL/GenBank/DDBJ databases">
        <title>The new phylogeny of the genus Mycobacterium.</title>
        <authorList>
            <person name="Tarcisio F."/>
            <person name="Conor M."/>
            <person name="Antonella G."/>
            <person name="Elisabetta G."/>
            <person name="Giulia F.S."/>
            <person name="Sara T."/>
            <person name="Anna F."/>
            <person name="Clotilde B."/>
            <person name="Roberto B."/>
            <person name="Veronica D.S."/>
            <person name="Fabio R."/>
            <person name="Monica P."/>
            <person name="Olivier J."/>
            <person name="Enrico T."/>
            <person name="Nicola S."/>
        </authorList>
    </citation>
    <scope>NUCLEOTIDE SEQUENCE [LARGE SCALE GENOMIC DNA]</scope>
    <source>
        <strain evidence="2 3">DSM 44616</strain>
    </source>
</reference>
<accession>A0AAJ3TWP6</accession>
<comment type="caution">
    <text evidence="2">The sequence shown here is derived from an EMBL/GenBank/DDBJ whole genome shotgun (WGS) entry which is preliminary data.</text>
</comment>
<dbReference type="EMBL" id="LQPR01000035">
    <property type="protein sequence ID" value="ORW71059.1"/>
    <property type="molecule type" value="Genomic_DNA"/>
</dbReference>
<dbReference type="InterPro" id="IPR008948">
    <property type="entry name" value="L-Aspartase-like"/>
</dbReference>
<protein>
    <submittedName>
        <fullName evidence="2">Uncharacterized protein</fullName>
    </submittedName>
</protein>
<dbReference type="PANTHER" id="PTHR10362">
    <property type="entry name" value="HISTIDINE AMMONIA-LYASE"/>
    <property type="match status" value="1"/>
</dbReference>
<dbReference type="AlphaFoldDB" id="A0AAJ3TWP6"/>
<dbReference type="Pfam" id="PF00221">
    <property type="entry name" value="Lyase_aromatic"/>
    <property type="match status" value="1"/>
</dbReference>
<dbReference type="SUPFAM" id="SSF48557">
    <property type="entry name" value="L-aspartase-like"/>
    <property type="match status" value="1"/>
</dbReference>
<dbReference type="Proteomes" id="UP000193387">
    <property type="component" value="Unassembled WGS sequence"/>
</dbReference>
<keyword evidence="3" id="KW-1185">Reference proteome</keyword>
<dbReference type="Gene3D" id="1.20.200.10">
    <property type="entry name" value="Fumarase/aspartase (Central domain)"/>
    <property type="match status" value="1"/>
</dbReference>
<keyword evidence="1" id="KW-0456">Lyase</keyword>
<sequence>MLAWVSQRLETEVNSSTDNPLLDPESAQVLSDGSFSGGYVALAMDSLNAAVASVADLLDRQLASVVDVKYNRGLGPNLVVTYPEGHPEFGLNHGFKGSGRRECPDTVIGSGSVVESASHGQPRVGAAYRPPGLTRLPVGASPWWAGTHSGECR</sequence>
<proteinExistence type="predicted"/>
<gene>
    <name evidence="2" type="ORF">AWC23_15585</name>
</gene>
<organism evidence="2 3">
    <name type="scientific">Mycobacterium saskatchewanense</name>
    <dbReference type="NCBI Taxonomy" id="220927"/>
    <lineage>
        <taxon>Bacteria</taxon>
        <taxon>Bacillati</taxon>
        <taxon>Actinomycetota</taxon>
        <taxon>Actinomycetes</taxon>
        <taxon>Mycobacteriales</taxon>
        <taxon>Mycobacteriaceae</taxon>
        <taxon>Mycobacterium</taxon>
        <taxon>Mycobacterium simiae complex</taxon>
    </lineage>
</organism>
<evidence type="ECO:0000313" key="3">
    <source>
        <dbReference type="Proteomes" id="UP000193387"/>
    </source>
</evidence>
<dbReference type="RefSeq" id="WP_197746646.1">
    <property type="nucleotide sequence ID" value="NZ_AP022573.1"/>
</dbReference>
<name>A0AAJ3TWP6_9MYCO</name>